<dbReference type="Proteomes" id="UP001152799">
    <property type="component" value="Chromosome 4"/>
</dbReference>
<feature type="compositionally biased region" description="Basic and acidic residues" evidence="1">
    <location>
        <begin position="252"/>
        <end position="275"/>
    </location>
</feature>
<dbReference type="OrthoDB" id="7407406at2759"/>
<feature type="transmembrane region" description="Helical" evidence="2">
    <location>
        <begin position="144"/>
        <end position="165"/>
    </location>
</feature>
<feature type="transmembrane region" description="Helical" evidence="2">
    <location>
        <begin position="86"/>
        <end position="109"/>
    </location>
</feature>
<evidence type="ECO:0000313" key="3">
    <source>
        <dbReference type="EMBL" id="CAG9767982.1"/>
    </source>
</evidence>
<evidence type="ECO:0000256" key="2">
    <source>
        <dbReference type="SAM" id="Phobius"/>
    </source>
</evidence>
<organism evidence="3 4">
    <name type="scientific">Ceutorhynchus assimilis</name>
    <name type="common">cabbage seed weevil</name>
    <dbReference type="NCBI Taxonomy" id="467358"/>
    <lineage>
        <taxon>Eukaryota</taxon>
        <taxon>Metazoa</taxon>
        <taxon>Ecdysozoa</taxon>
        <taxon>Arthropoda</taxon>
        <taxon>Hexapoda</taxon>
        <taxon>Insecta</taxon>
        <taxon>Pterygota</taxon>
        <taxon>Neoptera</taxon>
        <taxon>Endopterygota</taxon>
        <taxon>Coleoptera</taxon>
        <taxon>Polyphaga</taxon>
        <taxon>Cucujiformia</taxon>
        <taxon>Curculionidae</taxon>
        <taxon>Ceutorhynchinae</taxon>
        <taxon>Ceutorhynchus</taxon>
    </lineage>
</organism>
<keyword evidence="2" id="KW-0812">Transmembrane</keyword>
<dbReference type="EMBL" id="OU892280">
    <property type="protein sequence ID" value="CAG9767982.1"/>
    <property type="molecule type" value="Genomic_DNA"/>
</dbReference>
<keyword evidence="2" id="KW-1133">Transmembrane helix</keyword>
<feature type="region of interest" description="Disordered" evidence="1">
    <location>
        <begin position="251"/>
        <end position="275"/>
    </location>
</feature>
<evidence type="ECO:0000256" key="1">
    <source>
        <dbReference type="SAM" id="MobiDB-lite"/>
    </source>
</evidence>
<protein>
    <submittedName>
        <fullName evidence="3">Uncharacterized protein</fullName>
    </submittedName>
</protein>
<accession>A0A9N9MPL7</accession>
<sequence length="275" mass="32234">MALLKLSRNLLFPRLITSQAKLGYTNFHTIRKIGPKIITKTVPVAQFNSKRTYFWIFKRLTKREIRLADKPPPEYELIYRCTVDNYFLVIQYFGFFAVATVGFIALLGAHRFYMPPSPRDDLYIGDREILGQDPINVNSDETSWLLAAFMTVYCCIYFFVARTPVRIYYYPQRQKYLLYFYGAIPKQVKKLKLKPGELDHCESFFKSSPIAGHTYALKETGRKIILVDDYFRTTGDLYVLLGMQKDPNVTDFHYDNKEKKSDKKKSDEKKKLDGR</sequence>
<reference evidence="3" key="1">
    <citation type="submission" date="2022-01" db="EMBL/GenBank/DDBJ databases">
        <authorList>
            <person name="King R."/>
        </authorList>
    </citation>
    <scope>NUCLEOTIDE SEQUENCE</scope>
</reference>
<keyword evidence="4" id="KW-1185">Reference proteome</keyword>
<dbReference type="AlphaFoldDB" id="A0A9N9MPL7"/>
<proteinExistence type="predicted"/>
<keyword evidence="2" id="KW-0472">Membrane</keyword>
<evidence type="ECO:0000313" key="4">
    <source>
        <dbReference type="Proteomes" id="UP001152799"/>
    </source>
</evidence>
<name>A0A9N9MPL7_9CUCU</name>
<gene>
    <name evidence="3" type="ORF">CEUTPL_LOCUS8534</name>
</gene>